<dbReference type="AlphaFoldDB" id="A0A510L4L8"/>
<name>A0A510L4L8_9FUSO</name>
<evidence type="ECO:0000313" key="1">
    <source>
        <dbReference type="EMBL" id="BBM58932.1"/>
    </source>
</evidence>
<dbReference type="Proteomes" id="UP000321561">
    <property type="component" value="Chromosome"/>
</dbReference>
<protein>
    <submittedName>
        <fullName evidence="1">Uncharacterized protein</fullName>
    </submittedName>
</protein>
<dbReference type="OrthoDB" id="83186at2"/>
<sequence length="210" mass="24947">MKVIVYFLLLQVVIFSEAKKLREITYYEYYPVITEKIETGMEIQIIKGYCVIFENKCSNFLYVPKYKIGGGLDINAIKKINIDLLNFKTTLFSNVLFDNNYPYFDNEKQMILKNKNIRQKILNLRKKLLDFDKLNEIKKNEILLAEDEWIELDELPKVFSTYIVIKLPELSLPYILNYNSVKTNNKSDFDDNLYELNKQIIELVNLLEIQ</sequence>
<dbReference type="KEGG" id="lhg:JMUB5056_0515"/>
<accession>A0A510L4L8</accession>
<proteinExistence type="predicted"/>
<evidence type="ECO:0000313" key="2">
    <source>
        <dbReference type="Proteomes" id="UP000321561"/>
    </source>
</evidence>
<dbReference type="EMBL" id="AP019846">
    <property type="protein sequence ID" value="BBM58932.1"/>
    <property type="molecule type" value="Genomic_DNA"/>
</dbReference>
<gene>
    <name evidence="1" type="ORF">JMUB5056_0515</name>
</gene>
<dbReference type="RefSeq" id="WP_147005054.1">
    <property type="nucleotide sequence ID" value="NZ_AP019846.1"/>
</dbReference>
<organism evidence="1 2">
    <name type="scientific">Leptotrichia hongkongensis</name>
    <dbReference type="NCBI Taxonomy" id="554406"/>
    <lineage>
        <taxon>Bacteria</taxon>
        <taxon>Fusobacteriati</taxon>
        <taxon>Fusobacteriota</taxon>
        <taxon>Fusobacteriia</taxon>
        <taxon>Fusobacteriales</taxon>
        <taxon>Leptotrichiaceae</taxon>
        <taxon>Leptotrichia</taxon>
    </lineage>
</organism>
<reference evidence="1 2" key="1">
    <citation type="submission" date="2019-07" db="EMBL/GenBank/DDBJ databases">
        <title>Complete Genome Sequence of Leptotrichia hongkongensis Strain JMUB5056.</title>
        <authorList>
            <person name="Watanabe S."/>
            <person name="Cui L."/>
        </authorList>
    </citation>
    <scope>NUCLEOTIDE SEQUENCE [LARGE SCALE GENOMIC DNA]</scope>
    <source>
        <strain evidence="1 2">JMUB5056</strain>
    </source>
</reference>